<dbReference type="AlphaFoldDB" id="A0A3B0SNJ3"/>
<dbReference type="Pfam" id="PF00903">
    <property type="entry name" value="Glyoxalase"/>
    <property type="match status" value="1"/>
</dbReference>
<protein>
    <recommendedName>
        <fullName evidence="1">VOC domain-containing protein</fullName>
    </recommendedName>
</protein>
<evidence type="ECO:0000313" key="2">
    <source>
        <dbReference type="EMBL" id="VAW07385.1"/>
    </source>
</evidence>
<dbReference type="InterPro" id="IPR004360">
    <property type="entry name" value="Glyas_Fos-R_dOase_dom"/>
</dbReference>
<sequence>MTDSFPTSDMTLTSILVVADASVSARWYKDVLGAELHRKYGTSAVFSFNGSWLLLVEGGPPTPDKPHIEYVPPTPTRASHSFTIRVTDCEAAHAVLTDRGAVFLTPPHDWGAEIRCFFPDPDGHLWEISQLVD</sequence>
<dbReference type="EMBL" id="UOEK01000400">
    <property type="protein sequence ID" value="VAW07385.1"/>
    <property type="molecule type" value="Genomic_DNA"/>
</dbReference>
<name>A0A3B0SNJ3_9ZZZZ</name>
<dbReference type="CDD" id="cd06587">
    <property type="entry name" value="VOC"/>
    <property type="match status" value="1"/>
</dbReference>
<dbReference type="Gene3D" id="3.10.180.10">
    <property type="entry name" value="2,3-Dihydroxybiphenyl 1,2-Dioxygenase, domain 1"/>
    <property type="match status" value="1"/>
</dbReference>
<dbReference type="SUPFAM" id="SSF54593">
    <property type="entry name" value="Glyoxalase/Bleomycin resistance protein/Dihydroxybiphenyl dioxygenase"/>
    <property type="match status" value="1"/>
</dbReference>
<dbReference type="InterPro" id="IPR029068">
    <property type="entry name" value="Glyas_Bleomycin-R_OHBP_Dase"/>
</dbReference>
<feature type="domain" description="VOC" evidence="1">
    <location>
        <begin position="7"/>
        <end position="131"/>
    </location>
</feature>
<reference evidence="2" key="1">
    <citation type="submission" date="2018-06" db="EMBL/GenBank/DDBJ databases">
        <authorList>
            <person name="Zhirakovskaya E."/>
        </authorList>
    </citation>
    <scope>NUCLEOTIDE SEQUENCE</scope>
</reference>
<evidence type="ECO:0000259" key="1">
    <source>
        <dbReference type="PROSITE" id="PS51819"/>
    </source>
</evidence>
<gene>
    <name evidence="2" type="ORF">MNBD_ACTINO02-1866</name>
</gene>
<organism evidence="2">
    <name type="scientific">hydrothermal vent metagenome</name>
    <dbReference type="NCBI Taxonomy" id="652676"/>
    <lineage>
        <taxon>unclassified sequences</taxon>
        <taxon>metagenomes</taxon>
        <taxon>ecological metagenomes</taxon>
    </lineage>
</organism>
<proteinExistence type="predicted"/>
<dbReference type="PROSITE" id="PS51819">
    <property type="entry name" value="VOC"/>
    <property type="match status" value="1"/>
</dbReference>
<dbReference type="InterPro" id="IPR037523">
    <property type="entry name" value="VOC_core"/>
</dbReference>
<accession>A0A3B0SNJ3</accession>